<dbReference type="Pfam" id="PF02525">
    <property type="entry name" value="Flavodoxin_2"/>
    <property type="match status" value="1"/>
</dbReference>
<evidence type="ECO:0000256" key="2">
    <source>
        <dbReference type="ARBA" id="ARBA00023002"/>
    </source>
</evidence>
<accession>A0A285PE78</accession>
<dbReference type="InterPro" id="IPR051545">
    <property type="entry name" value="NAD(P)H_dehydrogenase_qn"/>
</dbReference>
<gene>
    <name evidence="4" type="ORF">SAMN06265368_2586</name>
</gene>
<dbReference type="GO" id="GO:0005829">
    <property type="term" value="C:cytosol"/>
    <property type="evidence" value="ECO:0007669"/>
    <property type="project" value="TreeGrafter"/>
</dbReference>
<organism evidence="4 5">
    <name type="scientific">Cohaesibacter gelatinilyticus</name>
    <dbReference type="NCBI Taxonomy" id="372072"/>
    <lineage>
        <taxon>Bacteria</taxon>
        <taxon>Pseudomonadati</taxon>
        <taxon>Pseudomonadota</taxon>
        <taxon>Alphaproteobacteria</taxon>
        <taxon>Hyphomicrobiales</taxon>
        <taxon>Cohaesibacteraceae</taxon>
    </lineage>
</organism>
<protein>
    <submittedName>
        <fullName evidence="4">Putative NADPH-quinone reductase (Modulator of drug activity B)</fullName>
    </submittedName>
</protein>
<dbReference type="PANTHER" id="PTHR10204">
    <property type="entry name" value="NAD P H OXIDOREDUCTASE-RELATED"/>
    <property type="match status" value="1"/>
</dbReference>
<feature type="domain" description="Flavodoxin-like fold" evidence="3">
    <location>
        <begin position="4"/>
        <end position="179"/>
    </location>
</feature>
<reference evidence="4 5" key="1">
    <citation type="submission" date="2017-09" db="EMBL/GenBank/DDBJ databases">
        <authorList>
            <person name="Ehlers B."/>
            <person name="Leendertz F.H."/>
        </authorList>
    </citation>
    <scope>NUCLEOTIDE SEQUENCE [LARGE SCALE GENOMIC DNA]</scope>
    <source>
        <strain evidence="4 5">DSM 18289</strain>
    </source>
</reference>
<comment type="similarity">
    <text evidence="1">Belongs to the NAD(P)H dehydrogenase (quinone) family.</text>
</comment>
<name>A0A285PE78_9HYPH</name>
<dbReference type="RefSeq" id="WP_097154068.1">
    <property type="nucleotide sequence ID" value="NZ_OBEL01000002.1"/>
</dbReference>
<dbReference type="AlphaFoldDB" id="A0A285PE78"/>
<keyword evidence="2" id="KW-0560">Oxidoreductase</keyword>
<dbReference type="OrthoDB" id="9798454at2"/>
<evidence type="ECO:0000256" key="1">
    <source>
        <dbReference type="ARBA" id="ARBA00006252"/>
    </source>
</evidence>
<evidence type="ECO:0000313" key="4">
    <source>
        <dbReference type="EMBL" id="SNZ19497.1"/>
    </source>
</evidence>
<evidence type="ECO:0000259" key="3">
    <source>
        <dbReference type="Pfam" id="PF02525"/>
    </source>
</evidence>
<sequence length="197" mass="22195">MTIKRIYILNGHPAESSLSKLFAEKYSDAAEKAGHDLRITHLHDLDFDPDFENGGYKNVKPLEPDLEVVLDNLKWSEHVVVLTPMWWGGLPAKLKGLIDRILLPGEAFDTRNTSRLGLPSPLLKGRSARVIMTSDTPNWFFRFIYKYAMVHQLRGQILGFVGFKPTRITHFSGASHPEPATVEVWSKKISELGTQAA</sequence>
<dbReference type="Proteomes" id="UP000219439">
    <property type="component" value="Unassembled WGS sequence"/>
</dbReference>
<dbReference type="PANTHER" id="PTHR10204:SF34">
    <property type="entry name" value="NAD(P)H DEHYDROGENASE [QUINONE] 1 ISOFORM 1"/>
    <property type="match status" value="1"/>
</dbReference>
<keyword evidence="5" id="KW-1185">Reference proteome</keyword>
<dbReference type="Gene3D" id="3.40.50.360">
    <property type="match status" value="1"/>
</dbReference>
<dbReference type="InterPro" id="IPR003680">
    <property type="entry name" value="Flavodoxin_fold"/>
</dbReference>
<evidence type="ECO:0000313" key="5">
    <source>
        <dbReference type="Proteomes" id="UP000219439"/>
    </source>
</evidence>
<dbReference type="GO" id="GO:0003955">
    <property type="term" value="F:NAD(P)H dehydrogenase (quinone) activity"/>
    <property type="evidence" value="ECO:0007669"/>
    <property type="project" value="TreeGrafter"/>
</dbReference>
<dbReference type="SUPFAM" id="SSF52218">
    <property type="entry name" value="Flavoproteins"/>
    <property type="match status" value="1"/>
</dbReference>
<dbReference type="EMBL" id="OBEL01000002">
    <property type="protein sequence ID" value="SNZ19497.1"/>
    <property type="molecule type" value="Genomic_DNA"/>
</dbReference>
<dbReference type="InterPro" id="IPR029039">
    <property type="entry name" value="Flavoprotein-like_sf"/>
</dbReference>
<proteinExistence type="inferred from homology"/>